<dbReference type="EMBL" id="JFKB01000007">
    <property type="protein sequence ID" value="OSQ47794.1"/>
    <property type="molecule type" value="Genomic_DNA"/>
</dbReference>
<dbReference type="Proteomes" id="UP000193396">
    <property type="component" value="Unassembled WGS sequence"/>
</dbReference>
<dbReference type="AlphaFoldDB" id="A0A1Y2LAV4"/>
<evidence type="ECO:0000313" key="2">
    <source>
        <dbReference type="Proteomes" id="UP000193396"/>
    </source>
</evidence>
<organism evidence="1 2">
    <name type="scientific">Thalassospira alkalitolerans</name>
    <dbReference type="NCBI Taxonomy" id="1293890"/>
    <lineage>
        <taxon>Bacteria</taxon>
        <taxon>Pseudomonadati</taxon>
        <taxon>Pseudomonadota</taxon>
        <taxon>Alphaproteobacteria</taxon>
        <taxon>Rhodospirillales</taxon>
        <taxon>Thalassospiraceae</taxon>
        <taxon>Thalassospira</taxon>
    </lineage>
</organism>
<comment type="caution">
    <text evidence="1">The sequence shown here is derived from an EMBL/GenBank/DDBJ whole genome shotgun (WGS) entry which is preliminary data.</text>
</comment>
<accession>A0A1Y2LAV4</accession>
<evidence type="ECO:0000313" key="1">
    <source>
        <dbReference type="EMBL" id="OSQ47794.1"/>
    </source>
</evidence>
<reference evidence="1 2" key="1">
    <citation type="submission" date="2014-03" db="EMBL/GenBank/DDBJ databases">
        <title>The draft genome sequence of Thalassospira alkalitolerans JCM 18968.</title>
        <authorList>
            <person name="Lai Q."/>
            <person name="Shao Z."/>
        </authorList>
    </citation>
    <scope>NUCLEOTIDE SEQUENCE [LARGE SCALE GENOMIC DNA]</scope>
    <source>
        <strain evidence="1 2">JCM 18968</strain>
    </source>
</reference>
<proteinExistence type="predicted"/>
<gene>
    <name evidence="1" type="ORF">TALK_12170</name>
</gene>
<keyword evidence="2" id="KW-1185">Reference proteome</keyword>
<name>A0A1Y2LAV4_9PROT</name>
<protein>
    <submittedName>
        <fullName evidence="1">Uncharacterized protein</fullName>
    </submittedName>
</protein>
<sequence>MILAGSAKKRDGSHHPRNLVAKRRRQGVCDCQTCFFLAKMWQPSRIELDHGHDFLASIPKAIFRRHSYGFS</sequence>